<keyword evidence="3" id="KW-1185">Reference proteome</keyword>
<dbReference type="Gene3D" id="3.50.4.10">
    <property type="entry name" value="Hepatocyte Growth Factor"/>
    <property type="match status" value="1"/>
</dbReference>
<proteinExistence type="predicted"/>
<evidence type="ECO:0000256" key="1">
    <source>
        <dbReference type="SAM" id="SignalP"/>
    </source>
</evidence>
<reference evidence="2 3" key="1">
    <citation type="journal article" date="2019" name="Sci. Rep.">
        <title>A multi-omics analysis of the grapevine pathogen Lasiodiplodia theobromae reveals that temperature affects the expression of virulence- and pathogenicity-related genes.</title>
        <authorList>
            <person name="Felix C."/>
            <person name="Meneses R."/>
            <person name="Goncalves M.F.M."/>
            <person name="Tilleman L."/>
            <person name="Duarte A.S."/>
            <person name="Jorrin-Novo J.V."/>
            <person name="Van de Peer Y."/>
            <person name="Deforce D."/>
            <person name="Van Nieuwerburgh F."/>
            <person name="Esteves A.C."/>
            <person name="Alves A."/>
        </authorList>
    </citation>
    <scope>NUCLEOTIDE SEQUENCE [LARGE SCALE GENOMIC DNA]</scope>
    <source>
        <strain evidence="2 3">LA-SOL3</strain>
    </source>
</reference>
<evidence type="ECO:0000313" key="2">
    <source>
        <dbReference type="EMBL" id="KAB2581356.1"/>
    </source>
</evidence>
<gene>
    <name evidence="2" type="ORF">DBV05_g151</name>
</gene>
<feature type="signal peptide" evidence="1">
    <location>
        <begin position="1"/>
        <end position="18"/>
    </location>
</feature>
<dbReference type="OrthoDB" id="10625725at2759"/>
<protein>
    <submittedName>
        <fullName evidence="2">Uncharacterized protein</fullName>
    </submittedName>
</protein>
<name>A0A5N5DTI8_9PEZI</name>
<evidence type="ECO:0000313" key="3">
    <source>
        <dbReference type="Proteomes" id="UP000325902"/>
    </source>
</evidence>
<dbReference type="EMBL" id="VCHE01000001">
    <property type="protein sequence ID" value="KAB2581356.1"/>
    <property type="molecule type" value="Genomic_DNA"/>
</dbReference>
<comment type="caution">
    <text evidence="2">The sequence shown here is derived from an EMBL/GenBank/DDBJ whole genome shotgun (WGS) entry which is preliminary data.</text>
</comment>
<dbReference type="AlphaFoldDB" id="A0A5N5DTI8"/>
<sequence>MMLPAVATLLAVASLAAGQITMTTYTIENCFTAYERGPVNITSVPTSVTVRTATGNGFARGIITPVVTVTPAISTETTTSVSTNTVRFTAPTEALTSGITTVTTTFTISSIISSISTFTSVVSVNSTITNTPTTTIPTQAGFTPVSVDLASWGHVPSRKKQKQKKRWGALNARNVFDRMMLEAPEASRGSNNRCLFKHLEAQSPLETGISLYPPLFPVSVNCTQTVRIDTVRVYPKQGTITSTITAQASTTTSTATSAVTTTTTIGSQRVNALLTFTSAVTTVVSSTTISVSTIFSTLTNTFTANAPVATVFAACAANNTISRVNGNPIAAGAQDLLVLTVADNPTDCCELCQITSNCTTSAFYDGTGDCMLGNGTGPGTNEFFTTDAEDDIIFYISNGKGNPSGNWYFGGLLS</sequence>
<keyword evidence="1" id="KW-0732">Signal</keyword>
<dbReference type="Proteomes" id="UP000325902">
    <property type="component" value="Unassembled WGS sequence"/>
</dbReference>
<organism evidence="2 3">
    <name type="scientific">Lasiodiplodia theobromae</name>
    <dbReference type="NCBI Taxonomy" id="45133"/>
    <lineage>
        <taxon>Eukaryota</taxon>
        <taxon>Fungi</taxon>
        <taxon>Dikarya</taxon>
        <taxon>Ascomycota</taxon>
        <taxon>Pezizomycotina</taxon>
        <taxon>Dothideomycetes</taxon>
        <taxon>Dothideomycetes incertae sedis</taxon>
        <taxon>Botryosphaeriales</taxon>
        <taxon>Botryosphaeriaceae</taxon>
        <taxon>Lasiodiplodia</taxon>
    </lineage>
</organism>
<accession>A0A5N5DTI8</accession>
<feature type="chain" id="PRO_5025061141" evidence="1">
    <location>
        <begin position="19"/>
        <end position="414"/>
    </location>
</feature>